<gene>
    <name evidence="2" type="ORF">ABID14_000851</name>
</gene>
<feature type="coiled-coil region" evidence="1">
    <location>
        <begin position="20"/>
        <end position="62"/>
    </location>
</feature>
<proteinExistence type="predicted"/>
<evidence type="ECO:0000256" key="1">
    <source>
        <dbReference type="SAM" id="Coils"/>
    </source>
</evidence>
<dbReference type="RefSeq" id="WP_354367456.1">
    <property type="nucleotide sequence ID" value="NZ_JBEPMA010000003.1"/>
</dbReference>
<name>A0ABV2J9E0_9FIRM</name>
<reference evidence="2 3" key="1">
    <citation type="submission" date="2024-06" db="EMBL/GenBank/DDBJ databases">
        <title>Genomic Encyclopedia of Type Strains, Phase IV (KMG-IV): sequencing the most valuable type-strain genomes for metagenomic binning, comparative biology and taxonomic classification.</title>
        <authorList>
            <person name="Goeker M."/>
        </authorList>
    </citation>
    <scope>NUCLEOTIDE SEQUENCE [LARGE SCALE GENOMIC DNA]</scope>
    <source>
        <strain evidence="2 3">DSM 21460</strain>
    </source>
</reference>
<sequence length="209" mass="24583">MILLENKISIFNKIVFLKKKEECDALIEEEQEKAEKILQDKIKVLENDRENYIKRRVALAEKQGYEQIAKANEEKRVLALQEDEKLLDKLLTSLLKKLEDFTKTDEYVNLEKNSFEQILDEIEEETIYLFIKNDENPRLVEALQNVADEKKVELIVGELYDYHIGGFIISDINRNYNIDLSLKNRVEDMKYEIGAMLHNKLRETGDING</sequence>
<dbReference type="Gene3D" id="3.30.2320.30">
    <property type="entry name" value="ATP synthase, E subunit, C-terminal"/>
    <property type="match status" value="1"/>
</dbReference>
<dbReference type="InterPro" id="IPR038495">
    <property type="entry name" value="ATPase_E_C"/>
</dbReference>
<dbReference type="SUPFAM" id="SSF160527">
    <property type="entry name" value="V-type ATPase subunit E-like"/>
    <property type="match status" value="1"/>
</dbReference>
<keyword evidence="3" id="KW-1185">Reference proteome</keyword>
<organism evidence="2 3">
    <name type="scientific">Peptoniphilus olsenii</name>
    <dbReference type="NCBI Taxonomy" id="411570"/>
    <lineage>
        <taxon>Bacteria</taxon>
        <taxon>Bacillati</taxon>
        <taxon>Bacillota</taxon>
        <taxon>Tissierellia</taxon>
        <taxon>Tissierellales</taxon>
        <taxon>Peptoniphilaceae</taxon>
        <taxon>Peptoniphilus</taxon>
    </lineage>
</organism>
<dbReference type="EMBL" id="JBEPMA010000003">
    <property type="protein sequence ID" value="MET3617223.1"/>
    <property type="molecule type" value="Genomic_DNA"/>
</dbReference>
<comment type="caution">
    <text evidence="2">The sequence shown here is derived from an EMBL/GenBank/DDBJ whole genome shotgun (WGS) entry which is preliminary data.</text>
</comment>
<evidence type="ECO:0000313" key="3">
    <source>
        <dbReference type="Proteomes" id="UP001549162"/>
    </source>
</evidence>
<accession>A0ABV2J9E0</accession>
<dbReference type="Proteomes" id="UP001549162">
    <property type="component" value="Unassembled WGS sequence"/>
</dbReference>
<evidence type="ECO:0000313" key="2">
    <source>
        <dbReference type="EMBL" id="MET3617223.1"/>
    </source>
</evidence>
<keyword evidence="1" id="KW-0175">Coiled coil</keyword>
<protein>
    <submittedName>
        <fullName evidence="2">Vacuolar-type H+-ATPase subunit E/Vma4</fullName>
    </submittedName>
</protein>